<keyword evidence="3" id="KW-1185">Reference proteome</keyword>
<evidence type="ECO:0000313" key="2">
    <source>
        <dbReference type="EMBL" id="ADO77001.1"/>
    </source>
</evidence>
<evidence type="ECO:0000313" key="3">
    <source>
        <dbReference type="Proteomes" id="UP000006866"/>
    </source>
</evidence>
<reference evidence="2 3" key="2">
    <citation type="journal article" date="2011" name="Stand. Genomic Sci.">
        <title>Complete genome sequence of the extremely halophilic Halanaerobium praevalens type strain (GSL).</title>
        <authorList>
            <person name="Ivanova N."/>
            <person name="Sikorski J."/>
            <person name="Chertkov O."/>
            <person name="Nolan M."/>
            <person name="Lucas S."/>
            <person name="Hammon N."/>
            <person name="Deshpande S."/>
            <person name="Cheng J.F."/>
            <person name="Tapia R."/>
            <person name="Han C."/>
            <person name="Goodwin L."/>
            <person name="Pitluck S."/>
            <person name="Huntemann M."/>
            <person name="Liolios K."/>
            <person name="Pagani I."/>
            <person name="Mavromatis K."/>
            <person name="Ovchinikova G."/>
            <person name="Pati A."/>
            <person name="Chen A."/>
            <person name="Palaniappan K."/>
            <person name="Land M."/>
            <person name="Hauser L."/>
            <person name="Brambilla E.M."/>
            <person name="Kannan K.P."/>
            <person name="Rohde M."/>
            <person name="Tindall B.J."/>
            <person name="Goker M."/>
            <person name="Detter J.C."/>
            <person name="Woyke T."/>
            <person name="Bristow J."/>
            <person name="Eisen J.A."/>
            <person name="Markowitz V."/>
            <person name="Hugenholtz P."/>
            <person name="Kyrpides N.C."/>
            <person name="Klenk H.P."/>
            <person name="Lapidus A."/>
        </authorList>
    </citation>
    <scope>NUCLEOTIDE SEQUENCE [LARGE SCALE GENOMIC DNA]</scope>
    <source>
        <strain evidence="3">ATCC 33744 / DSM 2228 / GSL</strain>
    </source>
</reference>
<dbReference type="STRING" id="572479.Hprae_0847"/>
<sequence length="166" mass="19291">MNKNNCFFYNKGITIIEILITVMILGVVFSVASPMIIQTFNIFDKSSIRITQNRLADLMLEDISTHFKSAMSYNEKKINGLNIYEFEAYSPQSGNQKTYKIIETANSELEFRENGNLIRRIENVEKFKINNDNPPIYFLELKINKENGEKLEKQISLYARNITSED</sequence>
<proteinExistence type="predicted"/>
<keyword evidence="1" id="KW-0472">Membrane</keyword>
<evidence type="ECO:0008006" key="4">
    <source>
        <dbReference type="Google" id="ProtNLM"/>
    </source>
</evidence>
<dbReference type="OrthoDB" id="2112568at2"/>
<dbReference type="AlphaFoldDB" id="E3DR95"/>
<dbReference type="EMBL" id="CP002175">
    <property type="protein sequence ID" value="ADO77001.1"/>
    <property type="molecule type" value="Genomic_DNA"/>
</dbReference>
<dbReference type="NCBIfam" id="TIGR02532">
    <property type="entry name" value="IV_pilin_GFxxxE"/>
    <property type="match status" value="1"/>
</dbReference>
<gene>
    <name evidence="2" type="ordered locus">Hprae_0847</name>
</gene>
<name>E3DR95_HALPG</name>
<accession>E3DR95</accession>
<organism evidence="2 3">
    <name type="scientific">Halanaerobium praevalens (strain ATCC 33744 / DSM 2228 / GSL)</name>
    <dbReference type="NCBI Taxonomy" id="572479"/>
    <lineage>
        <taxon>Bacteria</taxon>
        <taxon>Bacillati</taxon>
        <taxon>Bacillota</taxon>
        <taxon>Clostridia</taxon>
        <taxon>Halanaerobiales</taxon>
        <taxon>Halanaerobiaceae</taxon>
        <taxon>Halanaerobium</taxon>
    </lineage>
</organism>
<protein>
    <recommendedName>
        <fullName evidence="4">Prepilin-type N-terminal cleavage/methylation domain-containing protein</fullName>
    </recommendedName>
</protein>
<keyword evidence="1" id="KW-1133">Transmembrane helix</keyword>
<dbReference type="RefSeq" id="WP_014553034.1">
    <property type="nucleotide sequence ID" value="NC_017455.1"/>
</dbReference>
<evidence type="ECO:0000256" key="1">
    <source>
        <dbReference type="SAM" id="Phobius"/>
    </source>
</evidence>
<dbReference type="KEGG" id="hpk:Hprae_0847"/>
<dbReference type="PATRIC" id="fig|572479.3.peg.856"/>
<dbReference type="Proteomes" id="UP000006866">
    <property type="component" value="Chromosome"/>
</dbReference>
<reference evidence="3" key="1">
    <citation type="submission" date="2010-10" db="EMBL/GenBank/DDBJ databases">
        <title>The complete genome of Halanaerobium praevalens DSM 2228.</title>
        <authorList>
            <consortium name="US DOE Joint Genome Institute (JGI-PGF)"/>
            <person name="Lucas S."/>
            <person name="Copeland A."/>
            <person name="Lapidus A."/>
            <person name="Glavina del Rio T."/>
            <person name="Dalin E."/>
            <person name="Tice H."/>
            <person name="Bruce D."/>
            <person name="Goodwin L."/>
            <person name="Pitluck S."/>
            <person name="Kyrpides N."/>
            <person name="Mavromatis K."/>
            <person name="Ivanova N."/>
            <person name="Ovchinnikova G."/>
            <person name="Chertkov O."/>
            <person name="Detter J.C."/>
            <person name="Han C."/>
            <person name="Larimer F."/>
            <person name="Land M."/>
            <person name="Hauser L."/>
            <person name="Markowitz V."/>
            <person name="Cheng J.-F."/>
            <person name="Hugenholtz P."/>
            <person name="Woyke T."/>
            <person name="Wu D."/>
            <person name="Tindall B."/>
            <person name="Pomrenke H.G."/>
            <person name="Brambilla E."/>
            <person name="Klenk H.-P."/>
            <person name="Eisen J.A."/>
        </authorList>
    </citation>
    <scope>NUCLEOTIDE SEQUENCE [LARGE SCALE GENOMIC DNA]</scope>
    <source>
        <strain evidence="3">ATCC 33744 / DSM 2228 / GSL</strain>
    </source>
</reference>
<feature type="transmembrane region" description="Helical" evidence="1">
    <location>
        <begin position="12"/>
        <end position="37"/>
    </location>
</feature>
<keyword evidence="1" id="KW-0812">Transmembrane</keyword>
<dbReference type="InterPro" id="IPR012902">
    <property type="entry name" value="N_methyl_site"/>
</dbReference>
<dbReference type="HOGENOM" id="CLU_1600426_0_0_9"/>